<gene>
    <name evidence="2" type="ORF">SAMN05421666_0689</name>
</gene>
<evidence type="ECO:0000313" key="3">
    <source>
        <dbReference type="Proteomes" id="UP000186019"/>
    </source>
</evidence>
<dbReference type="InterPro" id="IPR017896">
    <property type="entry name" value="4Fe4S_Fe-S-bd"/>
</dbReference>
<dbReference type="RefSeq" id="WP_076530978.1">
    <property type="nucleotide sequence ID" value="NZ_FOAC01000001.1"/>
</dbReference>
<name>A0A1N7F221_9RHOB</name>
<dbReference type="PROSITE" id="PS51379">
    <property type="entry name" value="4FE4S_FER_2"/>
    <property type="match status" value="1"/>
</dbReference>
<dbReference type="OrthoDB" id="8279740at2"/>
<proteinExistence type="predicted"/>
<protein>
    <recommendedName>
        <fullName evidence="1">4Fe-4S ferredoxin-type domain-containing protein</fullName>
    </recommendedName>
</protein>
<dbReference type="EMBL" id="FTNV01000001">
    <property type="protein sequence ID" value="SIR94356.1"/>
    <property type="molecule type" value="Genomic_DNA"/>
</dbReference>
<keyword evidence="3" id="KW-1185">Reference proteome</keyword>
<dbReference type="SUPFAM" id="SSF54862">
    <property type="entry name" value="4Fe-4S ferredoxins"/>
    <property type="match status" value="1"/>
</dbReference>
<dbReference type="AlphaFoldDB" id="A0A1N7F221"/>
<dbReference type="Proteomes" id="UP000186019">
    <property type="component" value="Unassembled WGS sequence"/>
</dbReference>
<dbReference type="STRING" id="573024.SAMN05216208_1446"/>
<organism evidence="2 3">
    <name type="scientific">Roseovarius nanhaiticus</name>
    <dbReference type="NCBI Taxonomy" id="573024"/>
    <lineage>
        <taxon>Bacteria</taxon>
        <taxon>Pseudomonadati</taxon>
        <taxon>Pseudomonadota</taxon>
        <taxon>Alphaproteobacteria</taxon>
        <taxon>Rhodobacterales</taxon>
        <taxon>Roseobacteraceae</taxon>
        <taxon>Roseovarius</taxon>
    </lineage>
</organism>
<feature type="domain" description="4Fe-4S ferredoxin-type" evidence="1">
    <location>
        <begin position="127"/>
        <end position="158"/>
    </location>
</feature>
<evidence type="ECO:0000259" key="1">
    <source>
        <dbReference type="PROSITE" id="PS51379"/>
    </source>
</evidence>
<reference evidence="2 3" key="1">
    <citation type="submission" date="2017-01" db="EMBL/GenBank/DDBJ databases">
        <authorList>
            <person name="Mah S.A."/>
            <person name="Swanson W.J."/>
            <person name="Moy G.W."/>
            <person name="Vacquier V.D."/>
        </authorList>
    </citation>
    <scope>NUCLEOTIDE SEQUENCE [LARGE SCALE GENOMIC DNA]</scope>
    <source>
        <strain evidence="2 3">DSM 29590</strain>
    </source>
</reference>
<evidence type="ECO:0000313" key="2">
    <source>
        <dbReference type="EMBL" id="SIR94356.1"/>
    </source>
</evidence>
<sequence length="209" mass="22175">MTDLAAITDAAKAAHLDVMGGLHEGDGTVILLGPARGFWTALKASPEWQDGTPDPVDRWSLRVIGALAARLSAEPLFPFGGPPYLPFLRWATDTGRAWQSPAGMLVHDVQGLWVSYRGALRFAAKIALPAPSPSPCETCADQPCLSACPVDALSAARGYDVAACHGFLDTPAGADCLTNGCKARRACPVSQAFGRDAEQSAYHMSRFHR</sequence>
<accession>A0A1N7F221</accession>